<accession>A0A9D4M944</accession>
<keyword evidence="3" id="KW-1185">Reference proteome</keyword>
<dbReference type="PANTHER" id="PTHR19229">
    <property type="entry name" value="ATP-BINDING CASSETTE TRANSPORTER SUBFAMILY A ABCA"/>
    <property type="match status" value="1"/>
</dbReference>
<dbReference type="GO" id="GO:0005319">
    <property type="term" value="F:lipid transporter activity"/>
    <property type="evidence" value="ECO:0007669"/>
    <property type="project" value="TreeGrafter"/>
</dbReference>
<evidence type="ECO:0000313" key="2">
    <source>
        <dbReference type="EMBL" id="KAH3872029.1"/>
    </source>
</evidence>
<proteinExistence type="predicted"/>
<dbReference type="GO" id="GO:0140359">
    <property type="term" value="F:ABC-type transporter activity"/>
    <property type="evidence" value="ECO:0007669"/>
    <property type="project" value="InterPro"/>
</dbReference>
<gene>
    <name evidence="2" type="ORF">DPMN_035242</name>
</gene>
<dbReference type="GO" id="GO:0016020">
    <property type="term" value="C:membrane"/>
    <property type="evidence" value="ECO:0007669"/>
    <property type="project" value="InterPro"/>
</dbReference>
<organism evidence="2 3">
    <name type="scientific">Dreissena polymorpha</name>
    <name type="common">Zebra mussel</name>
    <name type="synonym">Mytilus polymorpha</name>
    <dbReference type="NCBI Taxonomy" id="45954"/>
    <lineage>
        <taxon>Eukaryota</taxon>
        <taxon>Metazoa</taxon>
        <taxon>Spiralia</taxon>
        <taxon>Lophotrochozoa</taxon>
        <taxon>Mollusca</taxon>
        <taxon>Bivalvia</taxon>
        <taxon>Autobranchia</taxon>
        <taxon>Heteroconchia</taxon>
        <taxon>Euheterodonta</taxon>
        <taxon>Imparidentia</taxon>
        <taxon>Neoheterodontei</taxon>
        <taxon>Myida</taxon>
        <taxon>Dreissenoidea</taxon>
        <taxon>Dreissenidae</taxon>
        <taxon>Dreissena</taxon>
    </lineage>
</organism>
<feature type="domain" description="ABCA1-4-like C-terminal R2 regulatory" evidence="1">
    <location>
        <begin position="45"/>
        <end position="111"/>
    </location>
</feature>
<dbReference type="EMBL" id="JAIWYP010000002">
    <property type="protein sequence ID" value="KAH3872029.1"/>
    <property type="molecule type" value="Genomic_DNA"/>
</dbReference>
<evidence type="ECO:0000259" key="1">
    <source>
        <dbReference type="Pfam" id="PF23321"/>
    </source>
</evidence>
<dbReference type="PANTHER" id="PTHR19229:SF250">
    <property type="entry name" value="ABC TRANSPORTER DOMAIN-CONTAINING PROTEIN-RELATED"/>
    <property type="match status" value="1"/>
</dbReference>
<dbReference type="InterPro" id="IPR056264">
    <property type="entry name" value="R2_ABCA1-4-like"/>
</dbReference>
<comment type="caution">
    <text evidence="2">The sequence shown here is derived from an EMBL/GenBank/DDBJ whole genome shotgun (WGS) entry which is preliminary data.</text>
</comment>
<protein>
    <recommendedName>
        <fullName evidence="1">ABCA1-4-like C-terminal R2 regulatory domain-containing protein</fullName>
    </recommendedName>
</protein>
<evidence type="ECO:0000313" key="3">
    <source>
        <dbReference type="Proteomes" id="UP000828390"/>
    </source>
</evidence>
<reference evidence="2" key="2">
    <citation type="submission" date="2020-11" db="EMBL/GenBank/DDBJ databases">
        <authorList>
            <person name="McCartney M.A."/>
            <person name="Auch B."/>
            <person name="Kono T."/>
            <person name="Mallez S."/>
            <person name="Becker A."/>
            <person name="Gohl D.M."/>
            <person name="Silverstein K.A.T."/>
            <person name="Koren S."/>
            <person name="Bechman K.B."/>
            <person name="Herman A."/>
            <person name="Abrahante J.E."/>
            <person name="Garbe J."/>
        </authorList>
    </citation>
    <scope>NUCLEOTIDE SEQUENCE</scope>
    <source>
        <strain evidence="2">Duluth1</strain>
        <tissue evidence="2">Whole animal</tissue>
    </source>
</reference>
<dbReference type="Proteomes" id="UP000828390">
    <property type="component" value="Unassembled WGS sequence"/>
</dbReference>
<sequence>MEECEALCTRIAIMVNGQFKCLGSPQHLKNKFSEGYILFATIGTPVDGSLPDTKDLQNFIEQQFPGCNLKDVDRRMVNYHITDTSMTLARIFGKMETAITHFNIEDYSVSQTTLEQVFINFAKSQVPPTEIRSGCCAGCYLGCGLSSCCHGKSTSREYIRYDSNASSAQNIHL</sequence>
<dbReference type="InterPro" id="IPR026082">
    <property type="entry name" value="ABCA"/>
</dbReference>
<dbReference type="Pfam" id="PF23321">
    <property type="entry name" value="R1_ABCA1"/>
    <property type="match status" value="1"/>
</dbReference>
<dbReference type="AlphaFoldDB" id="A0A9D4M944"/>
<name>A0A9D4M944_DREPO</name>
<reference evidence="2" key="1">
    <citation type="journal article" date="2019" name="bioRxiv">
        <title>The Genome of the Zebra Mussel, Dreissena polymorpha: A Resource for Invasive Species Research.</title>
        <authorList>
            <person name="McCartney M.A."/>
            <person name="Auch B."/>
            <person name="Kono T."/>
            <person name="Mallez S."/>
            <person name="Zhang Y."/>
            <person name="Obille A."/>
            <person name="Becker A."/>
            <person name="Abrahante J.E."/>
            <person name="Garbe J."/>
            <person name="Badalamenti J.P."/>
            <person name="Herman A."/>
            <person name="Mangelson H."/>
            <person name="Liachko I."/>
            <person name="Sullivan S."/>
            <person name="Sone E.D."/>
            <person name="Koren S."/>
            <person name="Silverstein K.A.T."/>
            <person name="Beckman K.B."/>
            <person name="Gohl D.M."/>
        </authorList>
    </citation>
    <scope>NUCLEOTIDE SEQUENCE</scope>
    <source>
        <strain evidence="2">Duluth1</strain>
        <tissue evidence="2">Whole animal</tissue>
    </source>
</reference>